<name>A0AAC8TDS2_9BACT</name>
<keyword evidence="5" id="KW-1185">Reference proteome</keyword>
<reference evidence="2 4" key="1">
    <citation type="submission" date="2015-05" db="EMBL/GenBank/DDBJ databases">
        <title>Genome assembly of Archangium gephyra DSM 2261.</title>
        <authorList>
            <person name="Sharma G."/>
            <person name="Subramanian S."/>
        </authorList>
    </citation>
    <scope>NUCLEOTIDE SEQUENCE [LARGE SCALE GENOMIC DNA]</scope>
    <source>
        <strain evidence="2 4">DSM 2261</strain>
    </source>
</reference>
<keyword evidence="1" id="KW-0472">Membrane</keyword>
<organism evidence="2 4">
    <name type="scientific">Archangium gephyra</name>
    <dbReference type="NCBI Taxonomy" id="48"/>
    <lineage>
        <taxon>Bacteria</taxon>
        <taxon>Pseudomonadati</taxon>
        <taxon>Myxococcota</taxon>
        <taxon>Myxococcia</taxon>
        <taxon>Myxococcales</taxon>
        <taxon>Cystobacterineae</taxon>
        <taxon>Archangiaceae</taxon>
        <taxon>Archangium</taxon>
    </lineage>
</organism>
<dbReference type="Proteomes" id="UP000035579">
    <property type="component" value="Chromosome"/>
</dbReference>
<accession>A0AAC8TDS2</accession>
<reference evidence="3 5" key="2">
    <citation type="submission" date="2018-08" db="EMBL/GenBank/DDBJ databases">
        <title>Genomic Encyclopedia of Archaeal and Bacterial Type Strains, Phase II (KMG-II): from individual species to whole genera.</title>
        <authorList>
            <person name="Goeker M."/>
        </authorList>
    </citation>
    <scope>NUCLEOTIDE SEQUENCE [LARGE SCALE GENOMIC DNA]</scope>
    <source>
        <strain evidence="3 5">DSM 2261</strain>
    </source>
</reference>
<keyword evidence="1" id="KW-0812">Transmembrane</keyword>
<proteinExistence type="predicted"/>
<sequence>MDWTPFIVVGFFFPLFGGHFFWQRWMKEVRRRKLDVMAAALRLEISERDVSETQARYTGRSRGNLVKLLVGPLGGVDIRITLDVPLPSGLVLRRPGRLGRDIQVGVAELDKVLQVQGAHPAGIIRFLREPALRAPLRELFTAHPGARIAGGELYLPAGALWADEHLAQAAEQASKAAQALAGTARALVSGSEPAPGWTEASEALASTDWVRETFARRARIYLVLAVSSFLALVPAFAVTMVVSWDKTLKYQWCCAWVAVTLFSWWFTARVTVCPACSGTPRRLVEDDDSDVSLSSPMVCRDCGVQLQ</sequence>
<gene>
    <name evidence="2" type="ORF">AA314_03891</name>
    <name evidence="3" type="ORF">ATI61_108347</name>
</gene>
<feature type="transmembrane region" description="Helical" evidence="1">
    <location>
        <begin position="6"/>
        <end position="22"/>
    </location>
</feature>
<protein>
    <submittedName>
        <fullName evidence="2">Uncharacterized protein</fullName>
    </submittedName>
</protein>
<evidence type="ECO:0000313" key="2">
    <source>
        <dbReference type="EMBL" id="AKJ02265.1"/>
    </source>
</evidence>
<evidence type="ECO:0000313" key="3">
    <source>
        <dbReference type="EMBL" id="REG28805.1"/>
    </source>
</evidence>
<dbReference type="KEGG" id="age:AA314_03891"/>
<evidence type="ECO:0000313" key="4">
    <source>
        <dbReference type="Proteomes" id="UP000035579"/>
    </source>
</evidence>
<feature type="transmembrane region" description="Helical" evidence="1">
    <location>
        <begin position="220"/>
        <end position="244"/>
    </location>
</feature>
<evidence type="ECO:0000313" key="5">
    <source>
        <dbReference type="Proteomes" id="UP000256345"/>
    </source>
</evidence>
<dbReference type="EMBL" id="CP011509">
    <property type="protein sequence ID" value="AKJ02265.1"/>
    <property type="molecule type" value="Genomic_DNA"/>
</dbReference>
<dbReference type="Proteomes" id="UP000256345">
    <property type="component" value="Unassembled WGS sequence"/>
</dbReference>
<dbReference type="RefSeq" id="WP_047856628.1">
    <property type="nucleotide sequence ID" value="NZ_CP011509.1"/>
</dbReference>
<evidence type="ECO:0000256" key="1">
    <source>
        <dbReference type="SAM" id="Phobius"/>
    </source>
</evidence>
<keyword evidence="1" id="KW-1133">Transmembrane helix</keyword>
<feature type="transmembrane region" description="Helical" evidence="1">
    <location>
        <begin position="250"/>
        <end position="272"/>
    </location>
</feature>
<dbReference type="EMBL" id="QUMU01000008">
    <property type="protein sequence ID" value="REG28805.1"/>
    <property type="molecule type" value="Genomic_DNA"/>
</dbReference>
<dbReference type="AlphaFoldDB" id="A0AAC8TDS2"/>